<comment type="caution">
    <text evidence="3">The sequence shown here is derived from an EMBL/GenBank/DDBJ whole genome shotgun (WGS) entry which is preliminary data.</text>
</comment>
<proteinExistence type="predicted"/>
<reference evidence="3 4" key="1">
    <citation type="submission" date="2019-06" db="EMBL/GenBank/DDBJ databases">
        <title>Flavobacterium sp. MaA-Y11 from geoumgang.</title>
        <authorList>
            <person name="Jeong S."/>
        </authorList>
    </citation>
    <scope>NUCLEOTIDE SEQUENCE [LARGE SCALE GENOMIC DNA]</scope>
    <source>
        <strain evidence="3 4">MaA-Y11</strain>
    </source>
</reference>
<feature type="domain" description="Rhamnogalacturonase A/B/Epimerase-like pectate lyase" evidence="2">
    <location>
        <begin position="220"/>
        <end position="447"/>
    </location>
</feature>
<dbReference type="Gene3D" id="2.160.20.10">
    <property type="entry name" value="Single-stranded right-handed beta-helix, Pectin lyase-like"/>
    <property type="match status" value="1"/>
</dbReference>
<dbReference type="SUPFAM" id="SSF51126">
    <property type="entry name" value="Pectin lyase-like"/>
    <property type="match status" value="1"/>
</dbReference>
<dbReference type="InterPro" id="IPR024535">
    <property type="entry name" value="RHGA/B-epi-like_pectate_lyase"/>
</dbReference>
<evidence type="ECO:0000256" key="1">
    <source>
        <dbReference type="SAM" id="SignalP"/>
    </source>
</evidence>
<feature type="chain" id="PRO_5021268281" description="Rhamnogalacturonase A/B/Epimerase-like pectate lyase domain-containing protein" evidence="1">
    <location>
        <begin position="18"/>
        <end position="710"/>
    </location>
</feature>
<sequence length="710" mass="77512">MRKIVYFIFLVSFNVFSQTPPPQGISHRGTVYRSNGQIVSNANVTIKVEILDYTTNPFLGTPIFTETFSPIHTNVYGQYSINIGNSTPANNVLFSQINWGNNTNKYLNILIDPDGGTNFTISGGNQLLSVPYALFSQTSQNTNTAIRVYNTISELRTKVGSPGEIVYIKGHSNYGDGGQGNFIWRDLLATDNKFPDNDGTIVRPAGVATGGWFRLIDGRINIRYFGVIGFDIQDGERIQKAIDFAAKNAENSNENGAYYTNKTYAGSVVYIPTGNYLIKNPLILKSGVSIEGESTATTILTASNDQKNGNMIEMDSGRILGVNISNLTLTGGVKYDENNTKNAIYLKAKPGGTNNDGGLWNATFKNIRINQFNGSGIILEGGGGANYNYKLPNQDLIFENVNIARQTDASACLLIQGQQGQMTFINCGFDGRYVGFDNPNATSMTMSKYFNVVIESNAHVQSSVVKFITCTFQYSEYGAFIKFGENITFDNCWFEMLDRAVGIVQSNTVPPLPSRGINIINSRFANASGFGSYYNKVTTANVIGGIPTGSCIYTEGAQVNVQGNYVAVTDIYNENNLFIRNYSVDSQINASNNSFQIPQLGMTYGIDNNIINSTANAINAGGYRFVTVNSSALQINEIKSVLSAGETVTIRSNGNYVKFDTSKNILLTKASPVSLGYGETATFIKVDGTFVNGGVTYREFWQLISINKVN</sequence>
<feature type="signal peptide" evidence="1">
    <location>
        <begin position="1"/>
        <end position="17"/>
    </location>
</feature>
<organism evidence="3 4">
    <name type="scientific">Flavobacterium microcysteis</name>
    <dbReference type="NCBI Taxonomy" id="2596891"/>
    <lineage>
        <taxon>Bacteria</taxon>
        <taxon>Pseudomonadati</taxon>
        <taxon>Bacteroidota</taxon>
        <taxon>Flavobacteriia</taxon>
        <taxon>Flavobacteriales</taxon>
        <taxon>Flavobacteriaceae</taxon>
        <taxon>Flavobacterium</taxon>
    </lineage>
</organism>
<dbReference type="Proteomes" id="UP000319175">
    <property type="component" value="Unassembled WGS sequence"/>
</dbReference>
<reference evidence="3 4" key="2">
    <citation type="submission" date="2019-06" db="EMBL/GenBank/DDBJ databases">
        <authorList>
            <person name="Seo Y."/>
        </authorList>
    </citation>
    <scope>NUCLEOTIDE SEQUENCE [LARGE SCALE GENOMIC DNA]</scope>
    <source>
        <strain evidence="3 4">MaA-Y11</strain>
    </source>
</reference>
<dbReference type="EMBL" id="VFJE01000052">
    <property type="protein sequence ID" value="TPD70677.1"/>
    <property type="molecule type" value="Genomic_DNA"/>
</dbReference>
<name>A0A501QEX3_9FLAO</name>
<keyword evidence="4" id="KW-1185">Reference proteome</keyword>
<evidence type="ECO:0000313" key="3">
    <source>
        <dbReference type="EMBL" id="TPD70677.1"/>
    </source>
</evidence>
<dbReference type="AlphaFoldDB" id="A0A501QEX3"/>
<dbReference type="OrthoDB" id="1363918at2"/>
<dbReference type="RefSeq" id="WP_140000235.1">
    <property type="nucleotide sequence ID" value="NZ_VFJE01000052.1"/>
</dbReference>
<evidence type="ECO:0000259" key="2">
    <source>
        <dbReference type="Pfam" id="PF12708"/>
    </source>
</evidence>
<evidence type="ECO:0000313" key="4">
    <source>
        <dbReference type="Proteomes" id="UP000319175"/>
    </source>
</evidence>
<accession>A0A501QEX3</accession>
<keyword evidence="1" id="KW-0732">Signal</keyword>
<dbReference type="InterPro" id="IPR011050">
    <property type="entry name" value="Pectin_lyase_fold/virulence"/>
</dbReference>
<gene>
    <name evidence="3" type="ORF">FJA49_06970</name>
</gene>
<dbReference type="InterPro" id="IPR012334">
    <property type="entry name" value="Pectin_lyas_fold"/>
</dbReference>
<protein>
    <recommendedName>
        <fullName evidence="2">Rhamnogalacturonase A/B/Epimerase-like pectate lyase domain-containing protein</fullName>
    </recommendedName>
</protein>
<dbReference type="Pfam" id="PF12708">
    <property type="entry name" value="Pect-lyase_RHGA_epim"/>
    <property type="match status" value="1"/>
</dbReference>